<dbReference type="Proteomes" id="UP000299102">
    <property type="component" value="Unassembled WGS sequence"/>
</dbReference>
<protein>
    <submittedName>
        <fullName evidence="1">Uncharacterized protein</fullName>
    </submittedName>
</protein>
<proteinExistence type="predicted"/>
<organism evidence="1 2">
    <name type="scientific">Eumeta variegata</name>
    <name type="common">Bagworm moth</name>
    <name type="synonym">Eumeta japonica</name>
    <dbReference type="NCBI Taxonomy" id="151549"/>
    <lineage>
        <taxon>Eukaryota</taxon>
        <taxon>Metazoa</taxon>
        <taxon>Ecdysozoa</taxon>
        <taxon>Arthropoda</taxon>
        <taxon>Hexapoda</taxon>
        <taxon>Insecta</taxon>
        <taxon>Pterygota</taxon>
        <taxon>Neoptera</taxon>
        <taxon>Endopterygota</taxon>
        <taxon>Lepidoptera</taxon>
        <taxon>Glossata</taxon>
        <taxon>Ditrysia</taxon>
        <taxon>Tineoidea</taxon>
        <taxon>Psychidae</taxon>
        <taxon>Oiketicinae</taxon>
        <taxon>Eumeta</taxon>
    </lineage>
</organism>
<comment type="caution">
    <text evidence="1">The sequence shown here is derived from an EMBL/GenBank/DDBJ whole genome shotgun (WGS) entry which is preliminary data.</text>
</comment>
<reference evidence="1 2" key="1">
    <citation type="journal article" date="2019" name="Commun. Biol.">
        <title>The bagworm genome reveals a unique fibroin gene that provides high tensile strength.</title>
        <authorList>
            <person name="Kono N."/>
            <person name="Nakamura H."/>
            <person name="Ohtoshi R."/>
            <person name="Tomita M."/>
            <person name="Numata K."/>
            <person name="Arakawa K."/>
        </authorList>
    </citation>
    <scope>NUCLEOTIDE SEQUENCE [LARGE SCALE GENOMIC DNA]</scope>
</reference>
<evidence type="ECO:0000313" key="2">
    <source>
        <dbReference type="Proteomes" id="UP000299102"/>
    </source>
</evidence>
<evidence type="ECO:0000313" key="1">
    <source>
        <dbReference type="EMBL" id="GBP17369.1"/>
    </source>
</evidence>
<dbReference type="AlphaFoldDB" id="A0A4C1TTQ6"/>
<keyword evidence="2" id="KW-1185">Reference proteome</keyword>
<gene>
    <name evidence="1" type="ORF">EVAR_17849_1</name>
</gene>
<sequence length="93" mass="9879">MAALIFLSGPERRALPPAAAPRAAALVDQFPCSFTVHFPNYSDLAVDSFKLSRAPQHVTLATGTGRPRGADGRLVCAALSAYELIQPTKEISL</sequence>
<dbReference type="EMBL" id="BGZK01000086">
    <property type="protein sequence ID" value="GBP17369.1"/>
    <property type="molecule type" value="Genomic_DNA"/>
</dbReference>
<accession>A0A4C1TTQ6</accession>
<name>A0A4C1TTQ6_EUMVA</name>